<dbReference type="Pfam" id="PF01551">
    <property type="entry name" value="Peptidase_M23"/>
    <property type="match status" value="1"/>
</dbReference>
<reference evidence="4 5" key="1">
    <citation type="submission" date="2021-03" db="EMBL/GenBank/DDBJ databases">
        <title>Sequencing the genomes of 1000 actinobacteria strains.</title>
        <authorList>
            <person name="Klenk H.-P."/>
        </authorList>
    </citation>
    <scope>NUCLEOTIDE SEQUENCE [LARGE SCALE GENOMIC DNA]</scope>
    <source>
        <strain evidence="4 5">DSM 16005</strain>
    </source>
</reference>
<evidence type="ECO:0000313" key="4">
    <source>
        <dbReference type="EMBL" id="MBP2413791.1"/>
    </source>
</evidence>
<dbReference type="RefSeq" id="WP_209681330.1">
    <property type="nucleotide sequence ID" value="NZ_JAGIOI010000001.1"/>
</dbReference>
<dbReference type="InterPro" id="IPR016047">
    <property type="entry name" value="M23ase_b-sheet_dom"/>
</dbReference>
<evidence type="ECO:0000256" key="1">
    <source>
        <dbReference type="SAM" id="Coils"/>
    </source>
</evidence>
<dbReference type="Gene3D" id="2.70.70.10">
    <property type="entry name" value="Glucose Permease (Domain IIA)"/>
    <property type="match status" value="1"/>
</dbReference>
<sequence length="523" mass="54372">MNVESSGGNGQVESPRLGRAVPRHRTAVRRVLLGISTLLAVGLLGLVPAAQADNASDKAAALEQQAQLEQQANEVQSSLEFVDAGIAKSAADLVTFQGQLPGAQAALAGAEARVATATGVVSSLTARIDLAQQNKDKITAQIATDAEKSTETKAMIGQIAAQSYKAGGLPPNLTLILGADSPNDLANSIDLAEQALRSQTAALEALTAQKATNQNAQVRLAAVEEEIKDLKQQAETALAAEQVARNQAATEKAKVDKLISDSAALNATLEAEKPRIQAKLQAVQNEKDAVATQIAEIQRKEREAAEAAARAEAARLAKIEEERRIEAARVAYEQEQARIAQEKANAQANLGGGGSSYTPPPFVPPTYTPPPYVPPAPGNPSAFGLQHPFAGNIPITSGFGWRQTPAGTIDFNGTGSYLHSGIDFGATCGTPVYAPADGVVQIAGQTNVVYGGGNVLYISHGVVQGNALMTVFYHNSSVIVSAGQAVKQGQLVAYSGNTGNSTGCHAHFETWLNGSPVDPMGLL</sequence>
<gene>
    <name evidence="4" type="ORF">JOF48_002590</name>
</gene>
<dbReference type="EMBL" id="JAGIOI010000001">
    <property type="protein sequence ID" value="MBP2413791.1"/>
    <property type="molecule type" value="Genomic_DNA"/>
</dbReference>
<dbReference type="InterPro" id="IPR011055">
    <property type="entry name" value="Dup_hybrid_motif"/>
</dbReference>
<dbReference type="PANTHER" id="PTHR21666">
    <property type="entry name" value="PEPTIDASE-RELATED"/>
    <property type="match status" value="1"/>
</dbReference>
<feature type="domain" description="M23ase beta-sheet core" evidence="3">
    <location>
        <begin position="418"/>
        <end position="519"/>
    </location>
</feature>
<keyword evidence="2" id="KW-0472">Membrane</keyword>
<evidence type="ECO:0000313" key="5">
    <source>
        <dbReference type="Proteomes" id="UP000711614"/>
    </source>
</evidence>
<feature type="transmembrane region" description="Helical" evidence="2">
    <location>
        <begin position="31"/>
        <end position="50"/>
    </location>
</feature>
<evidence type="ECO:0000259" key="3">
    <source>
        <dbReference type="Pfam" id="PF01551"/>
    </source>
</evidence>
<dbReference type="InterPro" id="IPR050570">
    <property type="entry name" value="Cell_wall_metabolism_enzyme"/>
</dbReference>
<dbReference type="PANTHER" id="PTHR21666:SF286">
    <property type="entry name" value="LIPOPROTEIN NLPD"/>
    <property type="match status" value="1"/>
</dbReference>
<keyword evidence="1" id="KW-0175">Coiled coil</keyword>
<proteinExistence type="predicted"/>
<comment type="caution">
    <text evidence="4">The sequence shown here is derived from an EMBL/GenBank/DDBJ whole genome shotgun (WGS) entry which is preliminary data.</text>
</comment>
<evidence type="ECO:0000256" key="2">
    <source>
        <dbReference type="SAM" id="Phobius"/>
    </source>
</evidence>
<keyword evidence="4" id="KW-0378">Hydrolase</keyword>
<dbReference type="SUPFAM" id="SSF51261">
    <property type="entry name" value="Duplicated hybrid motif"/>
    <property type="match status" value="1"/>
</dbReference>
<name>A0ABS4YY98_9MICC</name>
<dbReference type="CDD" id="cd12797">
    <property type="entry name" value="M23_peptidase"/>
    <property type="match status" value="1"/>
</dbReference>
<dbReference type="Proteomes" id="UP000711614">
    <property type="component" value="Unassembled WGS sequence"/>
</dbReference>
<keyword evidence="5" id="KW-1185">Reference proteome</keyword>
<keyword evidence="2" id="KW-0812">Transmembrane</keyword>
<protein>
    <submittedName>
        <fullName evidence="4">Murein DD-endopeptidase MepM/ murein hydrolase activator NlpD</fullName>
    </submittedName>
</protein>
<dbReference type="GO" id="GO:0016787">
    <property type="term" value="F:hydrolase activity"/>
    <property type="evidence" value="ECO:0007669"/>
    <property type="project" value="UniProtKB-KW"/>
</dbReference>
<feature type="coiled-coil region" evidence="1">
    <location>
        <begin position="189"/>
        <end position="349"/>
    </location>
</feature>
<keyword evidence="2" id="KW-1133">Transmembrane helix</keyword>
<accession>A0ABS4YY98</accession>
<dbReference type="Gene3D" id="6.10.250.3150">
    <property type="match status" value="1"/>
</dbReference>
<organism evidence="4 5">
    <name type="scientific">Arthrobacter stackebrandtii</name>
    <dbReference type="NCBI Taxonomy" id="272161"/>
    <lineage>
        <taxon>Bacteria</taxon>
        <taxon>Bacillati</taxon>
        <taxon>Actinomycetota</taxon>
        <taxon>Actinomycetes</taxon>
        <taxon>Micrococcales</taxon>
        <taxon>Micrococcaceae</taxon>
        <taxon>Arthrobacter</taxon>
    </lineage>
</organism>